<gene>
    <name evidence="1" type="ORF">OJF2_41480</name>
</gene>
<dbReference type="Proteomes" id="UP000324233">
    <property type="component" value="Chromosome"/>
</dbReference>
<reference evidence="1 2" key="1">
    <citation type="submission" date="2019-08" db="EMBL/GenBank/DDBJ databases">
        <title>Deep-cultivation of Planctomycetes and their phenomic and genomic characterization uncovers novel biology.</title>
        <authorList>
            <person name="Wiegand S."/>
            <person name="Jogler M."/>
            <person name="Boedeker C."/>
            <person name="Pinto D."/>
            <person name="Vollmers J."/>
            <person name="Rivas-Marin E."/>
            <person name="Kohn T."/>
            <person name="Peeters S.H."/>
            <person name="Heuer A."/>
            <person name="Rast P."/>
            <person name="Oberbeckmann S."/>
            <person name="Bunk B."/>
            <person name="Jeske O."/>
            <person name="Meyerdierks A."/>
            <person name="Storesund J.E."/>
            <person name="Kallscheuer N."/>
            <person name="Luecker S."/>
            <person name="Lage O.M."/>
            <person name="Pohl T."/>
            <person name="Merkel B.J."/>
            <person name="Hornburger P."/>
            <person name="Mueller R.-W."/>
            <person name="Bruemmer F."/>
            <person name="Labrenz M."/>
            <person name="Spormann A.M."/>
            <person name="Op den Camp H."/>
            <person name="Overmann J."/>
            <person name="Amann R."/>
            <person name="Jetten M.S.M."/>
            <person name="Mascher T."/>
            <person name="Medema M.H."/>
            <person name="Devos D.P."/>
            <person name="Kaster A.-K."/>
            <person name="Ovreas L."/>
            <person name="Rohde M."/>
            <person name="Galperin M.Y."/>
            <person name="Jogler C."/>
        </authorList>
    </citation>
    <scope>NUCLEOTIDE SEQUENCE [LARGE SCALE GENOMIC DNA]</scope>
    <source>
        <strain evidence="1 2">OJF2</strain>
    </source>
</reference>
<dbReference type="AlphaFoldDB" id="A0A5B9W647"/>
<accession>A0A5B9W647</accession>
<evidence type="ECO:0000313" key="1">
    <source>
        <dbReference type="EMBL" id="QEH35595.1"/>
    </source>
</evidence>
<dbReference type="KEGG" id="agv:OJF2_41480"/>
<sequence>MRRALIIILGLLVALVAAFVGLQLLLLADNRLHGPYVTWYNAECQRLADEAHLVGRPEAEIVAVLGPPSFVYDLDSEPGVVRRTYNYAAAGIPFSKFQVHCRDGIVAGLEQFDD</sequence>
<evidence type="ECO:0000313" key="2">
    <source>
        <dbReference type="Proteomes" id="UP000324233"/>
    </source>
</evidence>
<organism evidence="1 2">
    <name type="scientific">Aquisphaera giovannonii</name>
    <dbReference type="NCBI Taxonomy" id="406548"/>
    <lineage>
        <taxon>Bacteria</taxon>
        <taxon>Pseudomonadati</taxon>
        <taxon>Planctomycetota</taxon>
        <taxon>Planctomycetia</taxon>
        <taxon>Isosphaerales</taxon>
        <taxon>Isosphaeraceae</taxon>
        <taxon>Aquisphaera</taxon>
    </lineage>
</organism>
<name>A0A5B9W647_9BACT</name>
<dbReference type="EMBL" id="CP042997">
    <property type="protein sequence ID" value="QEH35595.1"/>
    <property type="molecule type" value="Genomic_DNA"/>
</dbReference>
<protein>
    <submittedName>
        <fullName evidence="1">Uncharacterized protein</fullName>
    </submittedName>
</protein>
<dbReference type="RefSeq" id="WP_148595380.1">
    <property type="nucleotide sequence ID" value="NZ_CP042997.1"/>
</dbReference>
<proteinExistence type="predicted"/>
<keyword evidence="2" id="KW-1185">Reference proteome</keyword>